<evidence type="ECO:0000256" key="12">
    <source>
        <dbReference type="ARBA" id="ARBA00048800"/>
    </source>
</evidence>
<name>A0ABN8IFP8_9NEOP</name>
<evidence type="ECO:0000256" key="6">
    <source>
        <dbReference type="ARBA" id="ARBA00023136"/>
    </source>
</evidence>
<evidence type="ECO:0000313" key="19">
    <source>
        <dbReference type="Proteomes" id="UP000837857"/>
    </source>
</evidence>
<comment type="catalytic activity">
    <reaction evidence="8">
        <text>13-octadecanoyloxy-octadecanoate + H2O = 13-hydroxy-octadecanoate + octadecanoate + H(+)</text>
        <dbReference type="Rhea" id="RHEA:52084"/>
        <dbReference type="ChEBI" id="CHEBI:15377"/>
        <dbReference type="ChEBI" id="CHEBI:15378"/>
        <dbReference type="ChEBI" id="CHEBI:25629"/>
        <dbReference type="ChEBI" id="CHEBI:136304"/>
        <dbReference type="ChEBI" id="CHEBI:136335"/>
    </reaction>
    <physiologicalReaction direction="left-to-right" evidence="8">
        <dbReference type="Rhea" id="RHEA:52085"/>
    </physiologicalReaction>
</comment>
<comment type="similarity">
    <text evidence="3">Belongs to the AIG1 family.</text>
</comment>
<dbReference type="Pfam" id="PF04750">
    <property type="entry name" value="Far-17a_AIG1"/>
    <property type="match status" value="1"/>
</dbReference>
<keyword evidence="4 17" id="KW-0812">Transmembrane</keyword>
<feature type="transmembrane region" description="Helical" evidence="17">
    <location>
        <begin position="95"/>
        <end position="117"/>
    </location>
</feature>
<comment type="catalytic activity">
    <reaction evidence="13">
        <text>9-octadecanoyloxy-octadecanoate + H2O = 9-hydroxy-octadecanoate + octadecanoate + H(+)</text>
        <dbReference type="Rhea" id="RHEA:52096"/>
        <dbReference type="ChEBI" id="CHEBI:15377"/>
        <dbReference type="ChEBI" id="CHEBI:15378"/>
        <dbReference type="ChEBI" id="CHEBI:25629"/>
        <dbReference type="ChEBI" id="CHEBI:136286"/>
        <dbReference type="ChEBI" id="CHEBI:136373"/>
    </reaction>
    <physiologicalReaction direction="left-to-right" evidence="13">
        <dbReference type="Rhea" id="RHEA:52097"/>
    </physiologicalReaction>
</comment>
<dbReference type="InterPro" id="IPR008949">
    <property type="entry name" value="Isoprenoid_synthase_dom_sf"/>
</dbReference>
<evidence type="ECO:0000256" key="7">
    <source>
        <dbReference type="ARBA" id="ARBA00047368"/>
    </source>
</evidence>
<dbReference type="InterPro" id="IPR006838">
    <property type="entry name" value="ADTRP_AIG1"/>
</dbReference>
<feature type="transmembrane region" description="Helical" evidence="17">
    <location>
        <begin position="47"/>
        <end position="74"/>
    </location>
</feature>
<dbReference type="SUPFAM" id="SSF48576">
    <property type="entry name" value="Terpenoid synthases"/>
    <property type="match status" value="1"/>
</dbReference>
<feature type="transmembrane region" description="Helical" evidence="17">
    <location>
        <begin position="165"/>
        <end position="184"/>
    </location>
</feature>
<comment type="catalytic activity">
    <reaction evidence="11">
        <text>12-(9Z-octadecenoyloxy)-octadecanoate + H2O = 12-hydroxyoctadecanoate + (9Z)-octadecenoate + H(+)</text>
        <dbReference type="Rhea" id="RHEA:52060"/>
        <dbReference type="ChEBI" id="CHEBI:15377"/>
        <dbReference type="ChEBI" id="CHEBI:15378"/>
        <dbReference type="ChEBI" id="CHEBI:30823"/>
        <dbReference type="ChEBI" id="CHEBI:84201"/>
        <dbReference type="ChEBI" id="CHEBI:136302"/>
    </reaction>
    <physiologicalReaction direction="left-to-right" evidence="11">
        <dbReference type="Rhea" id="RHEA:52061"/>
    </physiologicalReaction>
</comment>
<dbReference type="Proteomes" id="UP000837857">
    <property type="component" value="Chromosome 23"/>
</dbReference>
<evidence type="ECO:0000256" key="16">
    <source>
        <dbReference type="ARBA" id="ARBA00049428"/>
    </source>
</evidence>
<feature type="transmembrane region" description="Helical" evidence="17">
    <location>
        <begin position="137"/>
        <end position="153"/>
    </location>
</feature>
<dbReference type="Pfam" id="PF00348">
    <property type="entry name" value="polyprenyl_synt"/>
    <property type="match status" value="1"/>
</dbReference>
<evidence type="ECO:0000256" key="11">
    <source>
        <dbReference type="ARBA" id="ARBA00048701"/>
    </source>
</evidence>
<comment type="catalytic activity">
    <reaction evidence="9">
        <text>9-hexadecanoyloxy-octadecanoate + H2O = 9-hydroxy-octadecanoate + hexadecanoate + H(+)</text>
        <dbReference type="Rhea" id="RHEA:52052"/>
        <dbReference type="ChEBI" id="CHEBI:7896"/>
        <dbReference type="ChEBI" id="CHEBI:15377"/>
        <dbReference type="ChEBI" id="CHEBI:15378"/>
        <dbReference type="ChEBI" id="CHEBI:83670"/>
        <dbReference type="ChEBI" id="CHEBI:136286"/>
    </reaction>
    <physiologicalReaction direction="left-to-right" evidence="9">
        <dbReference type="Rhea" id="RHEA:52053"/>
    </physiologicalReaction>
</comment>
<keyword evidence="5 17" id="KW-1133">Transmembrane helix</keyword>
<evidence type="ECO:0000256" key="15">
    <source>
        <dbReference type="ARBA" id="ARBA00049322"/>
    </source>
</evidence>
<feature type="non-terminal residue" evidence="18">
    <location>
        <position position="1"/>
    </location>
</feature>
<keyword evidence="19" id="KW-1185">Reference proteome</keyword>
<dbReference type="PANTHER" id="PTHR12001">
    <property type="entry name" value="GERANYLGERANYL PYROPHOSPHATE SYNTHASE"/>
    <property type="match status" value="1"/>
</dbReference>
<evidence type="ECO:0000313" key="18">
    <source>
        <dbReference type="EMBL" id="CAH2056362.1"/>
    </source>
</evidence>
<feature type="transmembrane region" description="Helical" evidence="17">
    <location>
        <begin position="9"/>
        <end position="27"/>
    </location>
</feature>
<organism evidence="18 19">
    <name type="scientific">Iphiclides podalirius</name>
    <name type="common">scarce swallowtail</name>
    <dbReference type="NCBI Taxonomy" id="110791"/>
    <lineage>
        <taxon>Eukaryota</taxon>
        <taxon>Metazoa</taxon>
        <taxon>Ecdysozoa</taxon>
        <taxon>Arthropoda</taxon>
        <taxon>Hexapoda</taxon>
        <taxon>Insecta</taxon>
        <taxon>Pterygota</taxon>
        <taxon>Neoptera</taxon>
        <taxon>Endopterygota</taxon>
        <taxon>Lepidoptera</taxon>
        <taxon>Glossata</taxon>
        <taxon>Ditrysia</taxon>
        <taxon>Papilionoidea</taxon>
        <taxon>Papilionidae</taxon>
        <taxon>Papilioninae</taxon>
        <taxon>Iphiclides</taxon>
    </lineage>
</organism>
<comment type="catalytic activity">
    <reaction evidence="12">
        <text>9-(9Z-octadecenoyloxy)-octadecanoate + H2O = 9-hydroxy-octadecanoate + (9Z)-octadecenoate + H(+)</text>
        <dbReference type="Rhea" id="RHEA:52048"/>
        <dbReference type="ChEBI" id="CHEBI:15377"/>
        <dbReference type="ChEBI" id="CHEBI:15378"/>
        <dbReference type="ChEBI" id="CHEBI:30823"/>
        <dbReference type="ChEBI" id="CHEBI:136282"/>
        <dbReference type="ChEBI" id="CHEBI:136286"/>
    </reaction>
    <physiologicalReaction direction="left-to-right" evidence="12">
        <dbReference type="Rhea" id="RHEA:52049"/>
    </physiologicalReaction>
</comment>
<gene>
    <name evidence="18" type="ORF">IPOD504_LOCUS9594</name>
</gene>
<comment type="catalytic activity">
    <reaction evidence="16">
        <text>12-(9Z-hexadecenoyloxy)-octadecanoate + H2O = 12-hydroxyoctadecanoate + (9Z)-hexadecenoate + H(+)</text>
        <dbReference type="Rhea" id="RHEA:52072"/>
        <dbReference type="ChEBI" id="CHEBI:15377"/>
        <dbReference type="ChEBI" id="CHEBI:15378"/>
        <dbReference type="ChEBI" id="CHEBI:32372"/>
        <dbReference type="ChEBI" id="CHEBI:84201"/>
        <dbReference type="ChEBI" id="CHEBI:136312"/>
    </reaction>
    <physiologicalReaction direction="left-to-right" evidence="16">
        <dbReference type="Rhea" id="RHEA:52073"/>
    </physiologicalReaction>
</comment>
<keyword evidence="6 17" id="KW-0472">Membrane</keyword>
<dbReference type="EMBL" id="OW152835">
    <property type="protein sequence ID" value="CAH2056362.1"/>
    <property type="molecule type" value="Genomic_DNA"/>
</dbReference>
<dbReference type="Gene3D" id="1.10.600.10">
    <property type="entry name" value="Farnesyl Diphosphate Synthase"/>
    <property type="match status" value="1"/>
</dbReference>
<evidence type="ECO:0000256" key="13">
    <source>
        <dbReference type="ARBA" id="ARBA00049221"/>
    </source>
</evidence>
<evidence type="ECO:0000256" key="8">
    <source>
        <dbReference type="ARBA" id="ARBA00047427"/>
    </source>
</evidence>
<feature type="transmembrane region" description="Helical" evidence="17">
    <location>
        <begin position="190"/>
        <end position="208"/>
    </location>
</feature>
<evidence type="ECO:0000256" key="10">
    <source>
        <dbReference type="ARBA" id="ARBA00048680"/>
    </source>
</evidence>
<dbReference type="InterPro" id="IPR000092">
    <property type="entry name" value="Polyprenyl_synt"/>
</dbReference>
<evidence type="ECO:0000256" key="1">
    <source>
        <dbReference type="ARBA" id="ARBA00000923"/>
    </source>
</evidence>
<evidence type="ECO:0000256" key="17">
    <source>
        <dbReference type="SAM" id="Phobius"/>
    </source>
</evidence>
<accession>A0ABN8IFP8</accession>
<comment type="catalytic activity">
    <reaction evidence="1">
        <text>9-(9Z-hexadecenoyloxy)-octadecanoate + H2O = (9Z)-hexadecenoate + 9-hydroxy-octadecanoate + H(+)</text>
        <dbReference type="Rhea" id="RHEA:52068"/>
        <dbReference type="ChEBI" id="CHEBI:15377"/>
        <dbReference type="ChEBI" id="CHEBI:15378"/>
        <dbReference type="ChEBI" id="CHEBI:32372"/>
        <dbReference type="ChEBI" id="CHEBI:136286"/>
        <dbReference type="ChEBI" id="CHEBI:136309"/>
    </reaction>
    <physiologicalReaction direction="left-to-right" evidence="1">
        <dbReference type="Rhea" id="RHEA:52069"/>
    </physiologicalReaction>
</comment>
<evidence type="ECO:0000256" key="14">
    <source>
        <dbReference type="ARBA" id="ARBA00049296"/>
    </source>
</evidence>
<comment type="subcellular location">
    <subcellularLocation>
        <location evidence="2">Endomembrane system</location>
        <topology evidence="2">Multi-pass membrane protein</topology>
    </subcellularLocation>
</comment>
<reference evidence="18" key="1">
    <citation type="submission" date="2022-03" db="EMBL/GenBank/DDBJ databases">
        <authorList>
            <person name="Martin H S."/>
        </authorList>
    </citation>
    <scope>NUCLEOTIDE SEQUENCE</scope>
</reference>
<protein>
    <submittedName>
        <fullName evidence="18">Uncharacterized protein</fullName>
    </submittedName>
</protein>
<proteinExistence type="inferred from homology"/>
<evidence type="ECO:0000256" key="3">
    <source>
        <dbReference type="ARBA" id="ARBA00009300"/>
    </source>
</evidence>
<evidence type="ECO:0000256" key="2">
    <source>
        <dbReference type="ARBA" id="ARBA00004127"/>
    </source>
</evidence>
<sequence>MTDYVYFRIFGYLTTIVMHVTNIYFMMKGLKEEHFEDPYLKIFSSLQSRYFTCWTFTIQIIYAVIGLACDSLTLRNSDDRNYKLPKHLKGCRDTMFAGVLWPSTWLVFTVFWPLFLYNRDLIFPKAADKVLSRVSNHVIHTAIVPVVIWEVVFRPRVEPKSHIRNLLHLLFHISLYFLVLAYTYLERGIWIYPILTRAFGTIYFPIIYRGLHKLGTFIVQQTCPATAYLFYASYDSSLKKRYESTMTSLTKDEILVLLRPPFTNWSNIIREAEKVVGYPTSFMNLRCLLSDEFANLALYLRKLVGSNHLVMQTAKNVLYGDSNNLQPWGLIILLLSKSVKTCVPASQTKVIDEQQRALAELIELMRTGHLIHRGIVNVPFAKRSKSTESAIFGNKIAILLGDYLLVTANTMLAGLKNADVLYTVSLGLKNLSEGEFFGDRDEQNMPLPGKPKSETDDIVTFDATSIATDDVLGKSRKEWTARTVFNGVSLLGRACQSAMLLAKQEREMQNYAYHFGCHVGLAWQAATELQSLTSESKDQFCLASAPVLFALEDNPDLYKIIHQAKNDVKDVDYEDLKFNILKTDAVEKTKMLYKEHANKATTYIESIGCNESVAMIRKLINTF</sequence>
<evidence type="ECO:0000256" key="5">
    <source>
        <dbReference type="ARBA" id="ARBA00022989"/>
    </source>
</evidence>
<evidence type="ECO:0000256" key="9">
    <source>
        <dbReference type="ARBA" id="ARBA00047863"/>
    </source>
</evidence>
<comment type="catalytic activity">
    <reaction evidence="15">
        <text>13-(9Z-hexadecenoyloxy)-octadecanoate + H2O = 13-hydroxy-octadecanoate + (9Z)-hexadecenoate + H(+)</text>
        <dbReference type="Rhea" id="RHEA:52076"/>
        <dbReference type="ChEBI" id="CHEBI:15377"/>
        <dbReference type="ChEBI" id="CHEBI:15378"/>
        <dbReference type="ChEBI" id="CHEBI:32372"/>
        <dbReference type="ChEBI" id="CHEBI:136304"/>
        <dbReference type="ChEBI" id="CHEBI:136315"/>
    </reaction>
    <physiologicalReaction direction="left-to-right" evidence="15">
        <dbReference type="Rhea" id="RHEA:52077"/>
    </physiologicalReaction>
</comment>
<evidence type="ECO:0000256" key="4">
    <source>
        <dbReference type="ARBA" id="ARBA00022692"/>
    </source>
</evidence>
<comment type="catalytic activity">
    <reaction evidence="7">
        <text>12-hexadecanoyloxy-octadecanoate + H2O = 12-hydroxyoctadecanoate + hexadecanoate + H(+)</text>
        <dbReference type="Rhea" id="RHEA:52056"/>
        <dbReference type="ChEBI" id="CHEBI:7896"/>
        <dbReference type="ChEBI" id="CHEBI:15377"/>
        <dbReference type="ChEBI" id="CHEBI:15378"/>
        <dbReference type="ChEBI" id="CHEBI:83677"/>
        <dbReference type="ChEBI" id="CHEBI:84201"/>
    </reaction>
    <physiologicalReaction direction="left-to-right" evidence="7">
        <dbReference type="Rhea" id="RHEA:52057"/>
    </physiologicalReaction>
</comment>
<comment type="catalytic activity">
    <reaction evidence="10">
        <text>12-octadecanoyloxy-octadecanoate + H2O = 12-hydroxyoctadecanoate + octadecanoate + H(+)</text>
        <dbReference type="Rhea" id="RHEA:52080"/>
        <dbReference type="ChEBI" id="CHEBI:15377"/>
        <dbReference type="ChEBI" id="CHEBI:15378"/>
        <dbReference type="ChEBI" id="CHEBI:25629"/>
        <dbReference type="ChEBI" id="CHEBI:84201"/>
        <dbReference type="ChEBI" id="CHEBI:136330"/>
    </reaction>
    <physiologicalReaction direction="left-to-right" evidence="10">
        <dbReference type="Rhea" id="RHEA:52081"/>
    </physiologicalReaction>
</comment>
<comment type="catalytic activity">
    <reaction evidence="14">
        <text>13-(9Z-octadecenoyloxy)-octadecanoate + H2O = 13-hydroxy-octadecanoate + (9Z)-octadecenoate + H(+)</text>
        <dbReference type="Rhea" id="RHEA:52064"/>
        <dbReference type="ChEBI" id="CHEBI:15377"/>
        <dbReference type="ChEBI" id="CHEBI:15378"/>
        <dbReference type="ChEBI" id="CHEBI:30823"/>
        <dbReference type="ChEBI" id="CHEBI:136303"/>
        <dbReference type="ChEBI" id="CHEBI:136304"/>
    </reaction>
    <physiologicalReaction direction="left-to-right" evidence="14">
        <dbReference type="Rhea" id="RHEA:52065"/>
    </physiologicalReaction>
</comment>
<dbReference type="PANTHER" id="PTHR12001:SF55">
    <property type="entry name" value="ALL TRANS-POLYPRENYL-DIPHOSPHATE SYNTHASE PDSS2"/>
    <property type="match status" value="1"/>
</dbReference>